<evidence type="ECO:0000256" key="9">
    <source>
        <dbReference type="SAM" id="Coils"/>
    </source>
</evidence>
<dbReference type="GO" id="GO:0000155">
    <property type="term" value="F:phosphorelay sensor kinase activity"/>
    <property type="evidence" value="ECO:0007669"/>
    <property type="project" value="InterPro"/>
</dbReference>
<dbReference type="SUPFAM" id="SSF55874">
    <property type="entry name" value="ATPase domain of HSP90 chaperone/DNA topoisomerase II/histidine kinase"/>
    <property type="match status" value="1"/>
</dbReference>
<dbReference type="InterPro" id="IPR013767">
    <property type="entry name" value="PAS_fold"/>
</dbReference>
<organism evidence="13 14">
    <name type="scientific">Abyssobacteria bacterium (strain SURF_5)</name>
    <dbReference type="NCBI Taxonomy" id="2093360"/>
    <lineage>
        <taxon>Bacteria</taxon>
        <taxon>Pseudomonadati</taxon>
        <taxon>Candidatus Hydrogenedentota</taxon>
        <taxon>Candidatus Abyssobacteria</taxon>
    </lineage>
</organism>
<comment type="caution">
    <text evidence="13">The sequence shown here is derived from an EMBL/GenBank/DDBJ whole genome shotgun (WGS) entry which is preliminary data.</text>
</comment>
<dbReference type="NCBIfam" id="TIGR00229">
    <property type="entry name" value="sensory_box"/>
    <property type="match status" value="3"/>
</dbReference>
<dbReference type="SMART" id="SM00086">
    <property type="entry name" value="PAC"/>
    <property type="match status" value="2"/>
</dbReference>
<evidence type="ECO:0000256" key="6">
    <source>
        <dbReference type="ARBA" id="ARBA00022777"/>
    </source>
</evidence>
<keyword evidence="6" id="KW-0418">Kinase</keyword>
<dbReference type="InterPro" id="IPR005467">
    <property type="entry name" value="His_kinase_dom"/>
</dbReference>
<dbReference type="InterPro" id="IPR036890">
    <property type="entry name" value="HATPase_C_sf"/>
</dbReference>
<dbReference type="SUPFAM" id="SSF55785">
    <property type="entry name" value="PYP-like sensor domain (PAS domain)"/>
    <property type="match status" value="3"/>
</dbReference>
<keyword evidence="4" id="KW-0808">Transferase</keyword>
<dbReference type="PROSITE" id="PS50113">
    <property type="entry name" value="PAC"/>
    <property type="match status" value="2"/>
</dbReference>
<feature type="coiled-coil region" evidence="9">
    <location>
        <begin position="43"/>
        <end position="80"/>
    </location>
</feature>
<dbReference type="CDD" id="cd00082">
    <property type="entry name" value="HisKA"/>
    <property type="match status" value="1"/>
</dbReference>
<dbReference type="PANTHER" id="PTHR43065:SF10">
    <property type="entry name" value="PEROXIDE STRESS-ACTIVATED HISTIDINE KINASE MAK3"/>
    <property type="match status" value="1"/>
</dbReference>
<accession>A0A3A4NLW6</accession>
<evidence type="ECO:0000256" key="5">
    <source>
        <dbReference type="ARBA" id="ARBA00022741"/>
    </source>
</evidence>
<evidence type="ECO:0000313" key="14">
    <source>
        <dbReference type="Proteomes" id="UP000265882"/>
    </source>
</evidence>
<dbReference type="PROSITE" id="PS50112">
    <property type="entry name" value="PAS"/>
    <property type="match status" value="3"/>
</dbReference>
<dbReference type="Gene3D" id="3.30.565.10">
    <property type="entry name" value="Histidine kinase-like ATPase, C-terminal domain"/>
    <property type="match status" value="1"/>
</dbReference>
<dbReference type="Pfam" id="PF00989">
    <property type="entry name" value="PAS"/>
    <property type="match status" value="1"/>
</dbReference>
<dbReference type="SMART" id="SM00387">
    <property type="entry name" value="HATPase_c"/>
    <property type="match status" value="1"/>
</dbReference>
<dbReference type="Pfam" id="PF08448">
    <property type="entry name" value="PAS_4"/>
    <property type="match status" value="2"/>
</dbReference>
<evidence type="ECO:0000256" key="3">
    <source>
        <dbReference type="ARBA" id="ARBA00022553"/>
    </source>
</evidence>
<keyword evidence="5" id="KW-0547">Nucleotide-binding</keyword>
<protein>
    <recommendedName>
        <fullName evidence="2">histidine kinase</fullName>
        <ecNumber evidence="2">2.7.13.3</ecNumber>
    </recommendedName>
</protein>
<dbReference type="PANTHER" id="PTHR43065">
    <property type="entry name" value="SENSOR HISTIDINE KINASE"/>
    <property type="match status" value="1"/>
</dbReference>
<dbReference type="AlphaFoldDB" id="A0A3A4NLW6"/>
<feature type="domain" description="PAS" evidence="11">
    <location>
        <begin position="203"/>
        <end position="274"/>
    </location>
</feature>
<dbReference type="Pfam" id="PF00512">
    <property type="entry name" value="HisKA"/>
    <property type="match status" value="1"/>
</dbReference>
<dbReference type="InterPro" id="IPR000014">
    <property type="entry name" value="PAS"/>
</dbReference>
<feature type="domain" description="PAC" evidence="12">
    <location>
        <begin position="404"/>
        <end position="457"/>
    </location>
</feature>
<sequence>MVKIGQNRIRFIDDMQYFLEHLTDVEDRRRSKETGERDFDTLIQMLRRSLRKLLAAQEEISEKDAQIEESRRLIEEERLKSRKLFEQAPEGLIITTPSGVILDANLSAGRMLNVTPDFLRGRPLIVFVHELDRDRYSAVLESPEKGAGNGEWEVRMQPAGEKAVFEAALTVIPQWQDARQKGLCWIIRDISGQKRFEEALLQERERARKYLDVSGAIIVKIRTDEQVEMINRSGCELLGYQQGDVVGRNWFDQFLPERARESVREQFHRFITGDGETWNHEYPVVTRSGKERLMDWRCILIRDDLGQVIGTLSSGQDISRRKETEERLRREKEFSEHLINSSSDGIIAFDMQLRCTAWNRVMEHISGVSKEDVLGKNILEVFPVLQGEEPRRCFTETLSGKNLAFKECPYVLPGTGRPAYIDSEFSPIRDMDGRIIGGLVLVKDVTERKLAEEALRESEAGYRRLSENLENAVQSKVRELQQAESLAAIGQIVSIVAHEVRNPLQNVHMGVDMLRHSLEQEENLEPEKLQILDEIDYGVHQLNEIVMDLLEYSRTVKISCSWWEARVVIHRVLAALSDKLRRINVELKLEHGDRLCFGDPEKIKRVLLNLVENAADAMPGGGRLKIQTRVETSEQEETFIFHVQDTGAGIDRETLPRIQEPFFTTKAQGTGLGLSICKKIIDAHKGELRFASAPGTGTTVEVLLPLQ</sequence>
<dbReference type="InterPro" id="IPR036097">
    <property type="entry name" value="HisK_dim/P_sf"/>
</dbReference>
<evidence type="ECO:0000256" key="4">
    <source>
        <dbReference type="ARBA" id="ARBA00022679"/>
    </source>
</evidence>
<dbReference type="Proteomes" id="UP000265882">
    <property type="component" value="Unassembled WGS sequence"/>
</dbReference>
<keyword evidence="8" id="KW-0902">Two-component regulatory system</keyword>
<keyword evidence="9" id="KW-0175">Coiled coil</keyword>
<gene>
    <name evidence="13" type="ORF">C4520_19380</name>
</gene>
<dbReference type="PROSITE" id="PS50109">
    <property type="entry name" value="HIS_KIN"/>
    <property type="match status" value="1"/>
</dbReference>
<evidence type="ECO:0000259" key="11">
    <source>
        <dbReference type="PROSITE" id="PS50112"/>
    </source>
</evidence>
<feature type="domain" description="Histidine kinase" evidence="10">
    <location>
        <begin position="495"/>
        <end position="707"/>
    </location>
</feature>
<dbReference type="InterPro" id="IPR035965">
    <property type="entry name" value="PAS-like_dom_sf"/>
</dbReference>
<dbReference type="InterPro" id="IPR001610">
    <property type="entry name" value="PAC"/>
</dbReference>
<dbReference type="PRINTS" id="PR00344">
    <property type="entry name" value="BCTRLSENSOR"/>
</dbReference>
<dbReference type="Gene3D" id="3.30.450.20">
    <property type="entry name" value="PAS domain"/>
    <property type="match status" value="3"/>
</dbReference>
<dbReference type="InterPro" id="IPR003661">
    <property type="entry name" value="HisK_dim/P_dom"/>
</dbReference>
<keyword evidence="3" id="KW-0597">Phosphoprotein</keyword>
<dbReference type="InterPro" id="IPR013656">
    <property type="entry name" value="PAS_4"/>
</dbReference>
<dbReference type="InterPro" id="IPR003594">
    <property type="entry name" value="HATPase_dom"/>
</dbReference>
<evidence type="ECO:0000259" key="12">
    <source>
        <dbReference type="PROSITE" id="PS50113"/>
    </source>
</evidence>
<dbReference type="GO" id="GO:0006355">
    <property type="term" value="P:regulation of DNA-templated transcription"/>
    <property type="evidence" value="ECO:0007669"/>
    <property type="project" value="InterPro"/>
</dbReference>
<reference evidence="13 14" key="1">
    <citation type="journal article" date="2017" name="ISME J.">
        <title>Energy and carbon metabolisms in a deep terrestrial subsurface fluid microbial community.</title>
        <authorList>
            <person name="Momper L."/>
            <person name="Jungbluth S.P."/>
            <person name="Lee M.D."/>
            <person name="Amend J.P."/>
        </authorList>
    </citation>
    <scope>NUCLEOTIDE SEQUENCE [LARGE SCALE GENOMIC DNA]</scope>
    <source>
        <strain evidence="13">SURF_5</strain>
    </source>
</reference>
<dbReference type="GO" id="GO:0005524">
    <property type="term" value="F:ATP binding"/>
    <property type="evidence" value="ECO:0007669"/>
    <property type="project" value="UniProtKB-KW"/>
</dbReference>
<dbReference type="Gene3D" id="1.10.287.130">
    <property type="match status" value="1"/>
</dbReference>
<dbReference type="EMBL" id="QZKU01000128">
    <property type="protein sequence ID" value="RJP16171.1"/>
    <property type="molecule type" value="Genomic_DNA"/>
</dbReference>
<name>A0A3A4NLW6_ABYX5</name>
<dbReference type="CDD" id="cd00130">
    <property type="entry name" value="PAS"/>
    <property type="match status" value="3"/>
</dbReference>
<feature type="domain" description="PAS" evidence="11">
    <location>
        <begin position="331"/>
        <end position="389"/>
    </location>
</feature>
<comment type="catalytic activity">
    <reaction evidence="1">
        <text>ATP + protein L-histidine = ADP + protein N-phospho-L-histidine.</text>
        <dbReference type="EC" id="2.7.13.3"/>
    </reaction>
</comment>
<proteinExistence type="predicted"/>
<dbReference type="InterPro" id="IPR004358">
    <property type="entry name" value="Sig_transdc_His_kin-like_C"/>
</dbReference>
<keyword evidence="7" id="KW-0067">ATP-binding</keyword>
<dbReference type="SMART" id="SM00091">
    <property type="entry name" value="PAS"/>
    <property type="match status" value="3"/>
</dbReference>
<dbReference type="InterPro" id="IPR000700">
    <property type="entry name" value="PAS-assoc_C"/>
</dbReference>
<evidence type="ECO:0000256" key="1">
    <source>
        <dbReference type="ARBA" id="ARBA00000085"/>
    </source>
</evidence>
<dbReference type="Pfam" id="PF02518">
    <property type="entry name" value="HATPase_c"/>
    <property type="match status" value="1"/>
</dbReference>
<feature type="domain" description="PAC" evidence="12">
    <location>
        <begin position="278"/>
        <end position="330"/>
    </location>
</feature>
<evidence type="ECO:0000256" key="2">
    <source>
        <dbReference type="ARBA" id="ARBA00012438"/>
    </source>
</evidence>
<dbReference type="SMART" id="SM00388">
    <property type="entry name" value="HisKA"/>
    <property type="match status" value="1"/>
</dbReference>
<evidence type="ECO:0000313" key="13">
    <source>
        <dbReference type="EMBL" id="RJP16171.1"/>
    </source>
</evidence>
<evidence type="ECO:0000256" key="8">
    <source>
        <dbReference type="ARBA" id="ARBA00023012"/>
    </source>
</evidence>
<dbReference type="SUPFAM" id="SSF47384">
    <property type="entry name" value="Homodimeric domain of signal transducing histidine kinase"/>
    <property type="match status" value="1"/>
</dbReference>
<feature type="domain" description="PAS" evidence="11">
    <location>
        <begin position="77"/>
        <end position="147"/>
    </location>
</feature>
<evidence type="ECO:0000256" key="7">
    <source>
        <dbReference type="ARBA" id="ARBA00022840"/>
    </source>
</evidence>
<evidence type="ECO:0000259" key="10">
    <source>
        <dbReference type="PROSITE" id="PS50109"/>
    </source>
</evidence>
<dbReference type="EC" id="2.7.13.3" evidence="2"/>
<feature type="coiled-coil region" evidence="9">
    <location>
        <begin position="448"/>
        <end position="486"/>
    </location>
</feature>